<dbReference type="CDD" id="cd08276">
    <property type="entry name" value="MDR7"/>
    <property type="match status" value="1"/>
</dbReference>
<dbReference type="SMART" id="SM00829">
    <property type="entry name" value="PKS_ER"/>
    <property type="match status" value="1"/>
</dbReference>
<dbReference type="InterPro" id="IPR013149">
    <property type="entry name" value="ADH-like_C"/>
</dbReference>
<organism evidence="2 3">
    <name type="scientific">Cylindrobasidium torrendii FP15055 ss-10</name>
    <dbReference type="NCBI Taxonomy" id="1314674"/>
    <lineage>
        <taxon>Eukaryota</taxon>
        <taxon>Fungi</taxon>
        <taxon>Dikarya</taxon>
        <taxon>Basidiomycota</taxon>
        <taxon>Agaricomycotina</taxon>
        <taxon>Agaricomycetes</taxon>
        <taxon>Agaricomycetidae</taxon>
        <taxon>Agaricales</taxon>
        <taxon>Marasmiineae</taxon>
        <taxon>Physalacriaceae</taxon>
        <taxon>Cylindrobasidium</taxon>
    </lineage>
</organism>
<dbReference type="PANTHER" id="PTHR45033:SF2">
    <property type="entry name" value="ZINC-TYPE ALCOHOL DEHYDROGENASE-LIKE PROTEIN C1773.06C"/>
    <property type="match status" value="1"/>
</dbReference>
<dbReference type="Pfam" id="PF08240">
    <property type="entry name" value="ADH_N"/>
    <property type="match status" value="1"/>
</dbReference>
<proteinExistence type="predicted"/>
<dbReference type="InterPro" id="IPR052711">
    <property type="entry name" value="Zinc_ADH-like"/>
</dbReference>
<dbReference type="InterPro" id="IPR011032">
    <property type="entry name" value="GroES-like_sf"/>
</dbReference>
<gene>
    <name evidence="2" type="ORF">CYLTODRAFT_282021</name>
</gene>
<dbReference type="Gene3D" id="3.90.180.10">
    <property type="entry name" value="Medium-chain alcohol dehydrogenases, catalytic domain"/>
    <property type="match status" value="1"/>
</dbReference>
<dbReference type="InterPro" id="IPR020843">
    <property type="entry name" value="ER"/>
</dbReference>
<reference evidence="2 3" key="1">
    <citation type="journal article" date="2015" name="Fungal Genet. Biol.">
        <title>Evolution of novel wood decay mechanisms in Agaricales revealed by the genome sequences of Fistulina hepatica and Cylindrobasidium torrendii.</title>
        <authorList>
            <person name="Floudas D."/>
            <person name="Held B.W."/>
            <person name="Riley R."/>
            <person name="Nagy L.G."/>
            <person name="Koehler G."/>
            <person name="Ransdell A.S."/>
            <person name="Younus H."/>
            <person name="Chow J."/>
            <person name="Chiniquy J."/>
            <person name="Lipzen A."/>
            <person name="Tritt A."/>
            <person name="Sun H."/>
            <person name="Haridas S."/>
            <person name="LaButti K."/>
            <person name="Ohm R.A."/>
            <person name="Kues U."/>
            <person name="Blanchette R.A."/>
            <person name="Grigoriev I.V."/>
            <person name="Minto R.E."/>
            <person name="Hibbett D.S."/>
        </authorList>
    </citation>
    <scope>NUCLEOTIDE SEQUENCE [LARGE SCALE GENOMIC DNA]</scope>
    <source>
        <strain evidence="2 3">FP15055 ss-10</strain>
    </source>
</reference>
<sequence>MSSIPTSARQFYYPITSQGWDKLKQRTVPIPKLRPTEILVKVHAVSLQYRDLLVGNGKYPFSKPPPELVPCSDMAGEVVAVGEDAQGPLKVGDRVVANFITTHLYGVTPKAGTWSDAQGGDCQGVLEDYKTYKPESLIRIPDHLSYEEASTLPCAAVTAYNALLGGRKPLKAGDTVLILGTGGVSIFGLQFAVASGATVIVTSSSDAKLEQAKVLGATHGVNYRSNPAWSEEVLRLTNGEGVDHILEVSGETIKQSFDALKVGGQINVIAAVGPGGRTEALDAQSMLGMIIIKAANVRGINIGSVELFEKLLKLMAANPEKTRPVIAKVFGFNQTIEAFDGLDSQKYVGKIVISLDE</sequence>
<evidence type="ECO:0000313" key="2">
    <source>
        <dbReference type="EMBL" id="KIY67750.1"/>
    </source>
</evidence>
<keyword evidence="3" id="KW-1185">Reference proteome</keyword>
<dbReference type="Gene3D" id="3.40.50.720">
    <property type="entry name" value="NAD(P)-binding Rossmann-like Domain"/>
    <property type="match status" value="1"/>
</dbReference>
<dbReference type="OrthoDB" id="9930022at2759"/>
<dbReference type="AlphaFoldDB" id="A0A0D7BBZ1"/>
<dbReference type="Proteomes" id="UP000054007">
    <property type="component" value="Unassembled WGS sequence"/>
</dbReference>
<evidence type="ECO:0000259" key="1">
    <source>
        <dbReference type="SMART" id="SM00829"/>
    </source>
</evidence>
<dbReference type="SUPFAM" id="SSF51735">
    <property type="entry name" value="NAD(P)-binding Rossmann-fold domains"/>
    <property type="match status" value="1"/>
</dbReference>
<name>A0A0D7BBZ1_9AGAR</name>
<accession>A0A0D7BBZ1</accession>
<dbReference type="PANTHER" id="PTHR45033">
    <property type="match status" value="1"/>
</dbReference>
<dbReference type="SUPFAM" id="SSF50129">
    <property type="entry name" value="GroES-like"/>
    <property type="match status" value="1"/>
</dbReference>
<dbReference type="GO" id="GO:0016491">
    <property type="term" value="F:oxidoreductase activity"/>
    <property type="evidence" value="ECO:0007669"/>
    <property type="project" value="InterPro"/>
</dbReference>
<dbReference type="Pfam" id="PF00107">
    <property type="entry name" value="ADH_zinc_N"/>
    <property type="match status" value="1"/>
</dbReference>
<dbReference type="STRING" id="1314674.A0A0D7BBZ1"/>
<dbReference type="InterPro" id="IPR036291">
    <property type="entry name" value="NAD(P)-bd_dom_sf"/>
</dbReference>
<evidence type="ECO:0000313" key="3">
    <source>
        <dbReference type="Proteomes" id="UP000054007"/>
    </source>
</evidence>
<dbReference type="InterPro" id="IPR013154">
    <property type="entry name" value="ADH-like_N"/>
</dbReference>
<dbReference type="EMBL" id="KN880518">
    <property type="protein sequence ID" value="KIY67750.1"/>
    <property type="molecule type" value="Genomic_DNA"/>
</dbReference>
<feature type="domain" description="Enoyl reductase (ER)" evidence="1">
    <location>
        <begin position="19"/>
        <end position="353"/>
    </location>
</feature>
<protein>
    <submittedName>
        <fullName evidence="2">NAD(P)-binding protein</fullName>
    </submittedName>
</protein>